<dbReference type="InterPro" id="IPR024788">
    <property type="entry name" value="Malectin-like_Carb-bd_dom"/>
</dbReference>
<gene>
    <name evidence="3" type="ORF">ZEAMMB73_Zm00001d041573</name>
</gene>
<dbReference type="AlphaFoldDB" id="A0A1D6MWY2"/>
<protein>
    <submittedName>
        <fullName evidence="3">Protein kinase-related</fullName>
    </submittedName>
</protein>
<dbReference type="EMBL" id="CM007649">
    <property type="protein sequence ID" value="ONM33264.1"/>
    <property type="molecule type" value="Genomic_DNA"/>
</dbReference>
<reference evidence="3" key="1">
    <citation type="submission" date="2015-12" db="EMBL/GenBank/DDBJ databases">
        <title>Update maize B73 reference genome by single molecule sequencing technologies.</title>
        <authorList>
            <consortium name="Maize Genome Sequencing Project"/>
            <person name="Ware D."/>
        </authorList>
    </citation>
    <scope>NUCLEOTIDE SEQUENCE [LARGE SCALE GENOMIC DNA]</scope>
    <source>
        <tissue evidence="3">Seedling</tissue>
    </source>
</reference>
<sequence length="194" mass="20853">MKSTTRSMAPSTVLVLVVILVAVRVHGQFDPQGFISIDCGVAEAYQDPDPDRGLTYVSDAGFVDAGEGLNAPVRPPYVDKGLAQRYLNVRYFPVVTGAGAGGGGAARTRTRSCYTLRPVAQGSRNLVRATFYYGNYDGLNSRPAFDLHLGVSRWATVNVTSNTGVYIFEAVTVSPADFMQVGRSFSSFHIGLAF</sequence>
<accession>A0A1D6MWY2</accession>
<dbReference type="GO" id="GO:0016020">
    <property type="term" value="C:membrane"/>
    <property type="evidence" value="ECO:0007669"/>
    <property type="project" value="UniProtKB-SubCell"/>
</dbReference>
<evidence type="ECO:0000259" key="2">
    <source>
        <dbReference type="Pfam" id="PF12819"/>
    </source>
</evidence>
<evidence type="ECO:0000313" key="3">
    <source>
        <dbReference type="EMBL" id="ONM33264.1"/>
    </source>
</evidence>
<keyword evidence="3" id="KW-0418">Kinase</keyword>
<dbReference type="GO" id="GO:0016301">
    <property type="term" value="F:kinase activity"/>
    <property type="evidence" value="ECO:0007669"/>
    <property type="project" value="UniProtKB-KW"/>
</dbReference>
<dbReference type="OMA" id="MVELMIY"/>
<dbReference type="PANTHER" id="PTHR45631:SF158">
    <property type="entry name" value="PROTEIN KINASE DOMAIN-CONTAINING PROTEIN"/>
    <property type="match status" value="1"/>
</dbReference>
<proteinExistence type="predicted"/>
<dbReference type="ExpressionAtlas" id="A0A1D6MWY2">
    <property type="expression patterns" value="baseline and differential"/>
</dbReference>
<dbReference type="Pfam" id="PF12819">
    <property type="entry name" value="Malectin_like"/>
    <property type="match status" value="1"/>
</dbReference>
<feature type="domain" description="Malectin-like" evidence="2">
    <location>
        <begin position="37"/>
        <end position="181"/>
    </location>
</feature>
<dbReference type="InParanoid" id="A0A1D6MWY2"/>
<dbReference type="IntAct" id="A0A1D6MWY2">
    <property type="interactions" value="1"/>
</dbReference>
<organism evidence="3">
    <name type="scientific">Zea mays</name>
    <name type="common">Maize</name>
    <dbReference type="NCBI Taxonomy" id="4577"/>
    <lineage>
        <taxon>Eukaryota</taxon>
        <taxon>Viridiplantae</taxon>
        <taxon>Streptophyta</taxon>
        <taxon>Embryophyta</taxon>
        <taxon>Tracheophyta</taxon>
        <taxon>Spermatophyta</taxon>
        <taxon>Magnoliopsida</taxon>
        <taxon>Liliopsida</taxon>
        <taxon>Poales</taxon>
        <taxon>Poaceae</taxon>
        <taxon>PACMAD clade</taxon>
        <taxon>Panicoideae</taxon>
        <taxon>Andropogonodae</taxon>
        <taxon>Andropogoneae</taxon>
        <taxon>Tripsacinae</taxon>
        <taxon>Zea</taxon>
    </lineage>
</organism>
<keyword evidence="3" id="KW-0808">Transferase</keyword>
<name>A0A1D6MWY2_MAIZE</name>
<evidence type="ECO:0000256" key="1">
    <source>
        <dbReference type="ARBA" id="ARBA00004167"/>
    </source>
</evidence>
<dbReference type="eggNOG" id="ENOG502QQCZ">
    <property type="taxonomic scope" value="Eukaryota"/>
</dbReference>
<dbReference type="PANTHER" id="PTHR45631">
    <property type="entry name" value="OS07G0107800 PROTEIN-RELATED"/>
    <property type="match status" value="1"/>
</dbReference>
<comment type="subcellular location">
    <subcellularLocation>
        <location evidence="1">Membrane</location>
        <topology evidence="1">Single-pass membrane protein</topology>
    </subcellularLocation>
</comment>